<evidence type="ECO:0000313" key="3">
    <source>
        <dbReference type="Proteomes" id="UP000886998"/>
    </source>
</evidence>
<feature type="transmembrane region" description="Helical" evidence="1">
    <location>
        <begin position="136"/>
        <end position="156"/>
    </location>
</feature>
<reference evidence="2" key="1">
    <citation type="submission" date="2020-08" db="EMBL/GenBank/DDBJ databases">
        <title>Multicomponent nature underlies the extraordinary mechanical properties of spider dragline silk.</title>
        <authorList>
            <person name="Kono N."/>
            <person name="Nakamura H."/>
            <person name="Mori M."/>
            <person name="Yoshida Y."/>
            <person name="Ohtoshi R."/>
            <person name="Malay A.D."/>
            <person name="Moran D.A.P."/>
            <person name="Tomita M."/>
            <person name="Numata K."/>
            <person name="Arakawa K."/>
        </authorList>
    </citation>
    <scope>NUCLEOTIDE SEQUENCE</scope>
</reference>
<sequence>MLKSSAPDHNHILLGGARTASLMDDDDVWMMMTLNPSWRQFITSSSNGQTEEMQNKELLAGILPQMNNFMVIGKNPSVPKEELRVIDEEEMKCLSPGLLHGKIDLKSVTYGEARRLHEAVKLIKRLYYNEKFVKDYFIASFYFFFTNVVTDAYHFIVF</sequence>
<protein>
    <submittedName>
        <fullName evidence="2">Uncharacterized protein</fullName>
    </submittedName>
</protein>
<dbReference type="AlphaFoldDB" id="A0A8X7C4Z8"/>
<accession>A0A8X7C4Z8</accession>
<keyword evidence="1" id="KW-0472">Membrane</keyword>
<evidence type="ECO:0000256" key="1">
    <source>
        <dbReference type="SAM" id="Phobius"/>
    </source>
</evidence>
<dbReference type="EMBL" id="BMAV01009768">
    <property type="protein sequence ID" value="GFY54213.1"/>
    <property type="molecule type" value="Genomic_DNA"/>
</dbReference>
<organism evidence="2 3">
    <name type="scientific">Trichonephila inaurata madagascariensis</name>
    <dbReference type="NCBI Taxonomy" id="2747483"/>
    <lineage>
        <taxon>Eukaryota</taxon>
        <taxon>Metazoa</taxon>
        <taxon>Ecdysozoa</taxon>
        <taxon>Arthropoda</taxon>
        <taxon>Chelicerata</taxon>
        <taxon>Arachnida</taxon>
        <taxon>Araneae</taxon>
        <taxon>Araneomorphae</taxon>
        <taxon>Entelegynae</taxon>
        <taxon>Araneoidea</taxon>
        <taxon>Nephilidae</taxon>
        <taxon>Trichonephila</taxon>
        <taxon>Trichonephila inaurata</taxon>
    </lineage>
</organism>
<name>A0A8X7C4Z8_9ARAC</name>
<keyword evidence="1" id="KW-0812">Transmembrane</keyword>
<dbReference type="Proteomes" id="UP000886998">
    <property type="component" value="Unassembled WGS sequence"/>
</dbReference>
<proteinExistence type="predicted"/>
<gene>
    <name evidence="2" type="ORF">TNIN_91211</name>
</gene>
<keyword evidence="1" id="KW-1133">Transmembrane helix</keyword>
<evidence type="ECO:0000313" key="2">
    <source>
        <dbReference type="EMBL" id="GFY54213.1"/>
    </source>
</evidence>
<comment type="caution">
    <text evidence="2">The sequence shown here is derived from an EMBL/GenBank/DDBJ whole genome shotgun (WGS) entry which is preliminary data.</text>
</comment>
<keyword evidence="3" id="KW-1185">Reference proteome</keyword>